<gene>
    <name evidence="3" type="primary">g2372</name>
    <name evidence="3" type="ORF">VP750_LOCUS2029</name>
</gene>
<evidence type="ECO:0000313" key="3">
    <source>
        <dbReference type="EMBL" id="CAL5220370.1"/>
    </source>
</evidence>
<keyword evidence="2" id="KW-0812">Transmembrane</keyword>
<keyword evidence="2" id="KW-1133">Transmembrane helix</keyword>
<evidence type="ECO:0000256" key="2">
    <source>
        <dbReference type="SAM" id="Phobius"/>
    </source>
</evidence>
<feature type="transmembrane region" description="Helical" evidence="2">
    <location>
        <begin position="139"/>
        <end position="162"/>
    </location>
</feature>
<sequence>MDTSCCYQRSITGHVQSDVCSYKAFSSPRFHEGRLKFGASLMRKQHERLQQCTPQHTVHRLVQRLQSRPCRTSATPAQAVKTAAQERSTDSGDVSDPPRLSGVGVAALLALCTGGGALASEAGDALVSQGPDLLTTVLFSATSLALLILSVGVVYLSVVSFFDKRAETEARKKFDEVQKSRELQAANPGKPKVKRRRTQDELSRGGGKGFGG</sequence>
<keyword evidence="2" id="KW-0472">Membrane</keyword>
<dbReference type="Proteomes" id="UP001497392">
    <property type="component" value="Unassembled WGS sequence"/>
</dbReference>
<feature type="region of interest" description="Disordered" evidence="1">
    <location>
        <begin position="69"/>
        <end position="98"/>
    </location>
</feature>
<reference evidence="3 4" key="1">
    <citation type="submission" date="2024-06" db="EMBL/GenBank/DDBJ databases">
        <authorList>
            <person name="Kraege A."/>
            <person name="Thomma B."/>
        </authorList>
    </citation>
    <scope>NUCLEOTIDE SEQUENCE [LARGE SCALE GENOMIC DNA]</scope>
</reference>
<organism evidence="3 4">
    <name type="scientific">Coccomyxa viridis</name>
    <dbReference type="NCBI Taxonomy" id="1274662"/>
    <lineage>
        <taxon>Eukaryota</taxon>
        <taxon>Viridiplantae</taxon>
        <taxon>Chlorophyta</taxon>
        <taxon>core chlorophytes</taxon>
        <taxon>Trebouxiophyceae</taxon>
        <taxon>Trebouxiophyceae incertae sedis</taxon>
        <taxon>Coccomyxaceae</taxon>
        <taxon>Coccomyxa</taxon>
    </lineage>
</organism>
<accession>A0ABP1FK96</accession>
<name>A0ABP1FK96_9CHLO</name>
<evidence type="ECO:0000313" key="4">
    <source>
        <dbReference type="Proteomes" id="UP001497392"/>
    </source>
</evidence>
<keyword evidence="4" id="KW-1185">Reference proteome</keyword>
<proteinExistence type="predicted"/>
<dbReference type="EMBL" id="CAXHTA020000003">
    <property type="protein sequence ID" value="CAL5220370.1"/>
    <property type="molecule type" value="Genomic_DNA"/>
</dbReference>
<feature type="transmembrane region" description="Helical" evidence="2">
    <location>
        <begin position="100"/>
        <end position="119"/>
    </location>
</feature>
<comment type="caution">
    <text evidence="3">The sequence shown here is derived from an EMBL/GenBank/DDBJ whole genome shotgun (WGS) entry which is preliminary data.</text>
</comment>
<feature type="region of interest" description="Disordered" evidence="1">
    <location>
        <begin position="174"/>
        <end position="212"/>
    </location>
</feature>
<protein>
    <submittedName>
        <fullName evidence="3">G2372 protein</fullName>
    </submittedName>
</protein>
<evidence type="ECO:0000256" key="1">
    <source>
        <dbReference type="SAM" id="MobiDB-lite"/>
    </source>
</evidence>